<keyword evidence="6 16" id="KW-0812">Transmembrane</keyword>
<protein>
    <recommendedName>
        <fullName evidence="17">Cytochrome c oxidase subunit 2</fullName>
        <ecNumber evidence="17">7.1.1.9</ecNumber>
    </recommendedName>
</protein>
<evidence type="ECO:0000256" key="12">
    <source>
        <dbReference type="ARBA" id="ARBA00023008"/>
    </source>
</evidence>
<keyword evidence="5 16" id="KW-0679">Respiratory chain</keyword>
<dbReference type="OrthoDB" id="9781261at2"/>
<evidence type="ECO:0000313" key="23">
    <source>
        <dbReference type="Proteomes" id="UP000289437"/>
    </source>
</evidence>
<dbReference type="Pfam" id="PF02790">
    <property type="entry name" value="COX2_TM"/>
    <property type="match status" value="1"/>
</dbReference>
<dbReference type="PROSITE" id="PS51007">
    <property type="entry name" value="CYTC"/>
    <property type="match status" value="1"/>
</dbReference>
<gene>
    <name evidence="22" type="ORF">GRAN_3893</name>
</gene>
<evidence type="ECO:0000256" key="5">
    <source>
        <dbReference type="ARBA" id="ARBA00022660"/>
    </source>
</evidence>
<keyword evidence="8" id="KW-1278">Translocase</keyword>
<dbReference type="PANTHER" id="PTHR22888">
    <property type="entry name" value="CYTOCHROME C OXIDASE, SUBUNIT II"/>
    <property type="match status" value="1"/>
</dbReference>
<dbReference type="InterPro" id="IPR002429">
    <property type="entry name" value="CcO_II-like_C"/>
</dbReference>
<evidence type="ECO:0000256" key="13">
    <source>
        <dbReference type="ARBA" id="ARBA00023136"/>
    </source>
</evidence>
<evidence type="ECO:0000256" key="17">
    <source>
        <dbReference type="RuleBase" id="RU004024"/>
    </source>
</evidence>
<evidence type="ECO:0000256" key="10">
    <source>
        <dbReference type="ARBA" id="ARBA00022989"/>
    </source>
</evidence>
<comment type="catalytic activity">
    <reaction evidence="17">
        <text>4 Fe(II)-[cytochrome c] + O2 + 8 H(+)(in) = 4 Fe(III)-[cytochrome c] + 2 H2O + 4 H(+)(out)</text>
        <dbReference type="Rhea" id="RHEA:11436"/>
        <dbReference type="Rhea" id="RHEA-COMP:10350"/>
        <dbReference type="Rhea" id="RHEA-COMP:14399"/>
        <dbReference type="ChEBI" id="CHEBI:15377"/>
        <dbReference type="ChEBI" id="CHEBI:15378"/>
        <dbReference type="ChEBI" id="CHEBI:15379"/>
        <dbReference type="ChEBI" id="CHEBI:29033"/>
        <dbReference type="ChEBI" id="CHEBI:29034"/>
        <dbReference type="EC" id="7.1.1.9"/>
    </reaction>
</comment>
<dbReference type="EC" id="7.1.1.9" evidence="17"/>
<feature type="domain" description="Cytochrome c" evidence="21">
    <location>
        <begin position="259"/>
        <end position="350"/>
    </location>
</feature>
<dbReference type="PROSITE" id="PS50857">
    <property type="entry name" value="COX2_CUA"/>
    <property type="match status" value="1"/>
</dbReference>
<dbReference type="InterPro" id="IPR045187">
    <property type="entry name" value="CcO_II"/>
</dbReference>
<keyword evidence="3 16" id="KW-0813">Transport</keyword>
<evidence type="ECO:0000256" key="6">
    <source>
        <dbReference type="ARBA" id="ARBA00022692"/>
    </source>
</evidence>
<comment type="caution">
    <text evidence="22">The sequence shown here is derived from an EMBL/GenBank/DDBJ whole genome shotgun (WGS) entry which is preliminary data.</text>
</comment>
<keyword evidence="13 18" id="KW-0472">Membrane</keyword>
<dbReference type="Gene3D" id="1.10.287.90">
    <property type="match status" value="1"/>
</dbReference>
<keyword evidence="4 15" id="KW-0349">Heme</keyword>
<dbReference type="NCBIfam" id="TIGR02866">
    <property type="entry name" value="CoxB"/>
    <property type="match status" value="1"/>
</dbReference>
<dbReference type="GO" id="GO:0042773">
    <property type="term" value="P:ATP synthesis coupled electron transport"/>
    <property type="evidence" value="ECO:0007669"/>
    <property type="project" value="TreeGrafter"/>
</dbReference>
<keyword evidence="10 18" id="KW-1133">Transmembrane helix</keyword>
<evidence type="ECO:0000256" key="8">
    <source>
        <dbReference type="ARBA" id="ARBA00022967"/>
    </source>
</evidence>
<comment type="similarity">
    <text evidence="2 16">Belongs to the cytochrome c oxidase subunit 2 family.</text>
</comment>
<evidence type="ECO:0000256" key="1">
    <source>
        <dbReference type="ARBA" id="ARBA00004141"/>
    </source>
</evidence>
<dbReference type="AlphaFoldDB" id="A0A4Q0SZ29"/>
<dbReference type="EMBL" id="RDSM01000003">
    <property type="protein sequence ID" value="RXH54789.1"/>
    <property type="molecule type" value="Genomic_DNA"/>
</dbReference>
<dbReference type="RefSeq" id="WP_128914526.1">
    <property type="nucleotide sequence ID" value="NZ_RDSM01000003.1"/>
</dbReference>
<dbReference type="GO" id="GO:0016491">
    <property type="term" value="F:oxidoreductase activity"/>
    <property type="evidence" value="ECO:0007669"/>
    <property type="project" value="InterPro"/>
</dbReference>
<comment type="subcellular location">
    <subcellularLocation>
        <location evidence="16">Cell membrane</location>
        <topology evidence="16">Multi-pass membrane protein</topology>
    </subcellularLocation>
    <subcellularLocation>
        <location evidence="1">Membrane</location>
        <topology evidence="1">Multi-pass membrane protein</topology>
    </subcellularLocation>
</comment>
<keyword evidence="9 16" id="KW-0249">Electron transport</keyword>
<reference evidence="23" key="2">
    <citation type="submission" date="2019-02" db="EMBL/GenBank/DDBJ databases">
        <title>Granulicella sibirica sp. nov., a psychrotolerant acidobacterium isolated from an organic soil layer in forested tundra, West Siberia.</title>
        <authorList>
            <person name="Oshkin I.Y."/>
            <person name="Kulichevskaya I.S."/>
            <person name="Rijpstra W.I.C."/>
            <person name="Sinninghe Damste J.S."/>
            <person name="Rakitin A.L."/>
            <person name="Ravin N.V."/>
            <person name="Dedysh S.N."/>
        </authorList>
    </citation>
    <scope>NUCLEOTIDE SEQUENCE [LARGE SCALE GENOMIC DNA]</scope>
    <source>
        <strain evidence="23">AF10</strain>
    </source>
</reference>
<dbReference type="CDD" id="cd04213">
    <property type="entry name" value="CuRO_CcO_Caa3_II"/>
    <property type="match status" value="1"/>
</dbReference>
<keyword evidence="12 17" id="KW-0186">Copper</keyword>
<sequence length="350" mass="38214">MIPDASGTLLSLALLQLHLGWSLLRLDPLDGVKSGTSIFAPAGTPAHTIFGLSMLVLSICAAIFVIVGGLLLFVLIRFRQHPSDQNSEREPAQIYGSTQIELSWTVIPIIIVVMLFLATTRVIFSTQHARRPVESLDVTVIGHQFWWEYRYPKLGIVTANELHIPVSNPATPTPTYLTMSSADTDHSFWVPRLAGKTDLIPNRVNTMWIDPEQAGLYLGQCAQYCGTQHAKMLLRVYADSPADFAAWVEHQKQPASQNPQAAEGQAVFQHNACISCHTVAGTVATGKFGPDLTHVGSRDTIASGAVPNTPANLRTFVDNPGHFKPGILMPPMHLNDHDLDAVTAYLVTLK</sequence>
<dbReference type="PROSITE" id="PS50999">
    <property type="entry name" value="COX2_TM"/>
    <property type="match status" value="1"/>
</dbReference>
<evidence type="ECO:0000313" key="22">
    <source>
        <dbReference type="EMBL" id="RXH54789.1"/>
    </source>
</evidence>
<dbReference type="InterPro" id="IPR009056">
    <property type="entry name" value="Cyt_c-like_dom"/>
</dbReference>
<dbReference type="GO" id="GO:0004129">
    <property type="term" value="F:cytochrome-c oxidase activity"/>
    <property type="evidence" value="ECO:0007669"/>
    <property type="project" value="UniProtKB-EC"/>
</dbReference>
<dbReference type="InterPro" id="IPR008972">
    <property type="entry name" value="Cupredoxin"/>
</dbReference>
<dbReference type="PRINTS" id="PR01166">
    <property type="entry name" value="CYCOXIDASEII"/>
</dbReference>
<feature type="transmembrane region" description="Helical" evidence="18">
    <location>
        <begin position="49"/>
        <end position="76"/>
    </location>
</feature>
<reference evidence="22 23" key="1">
    <citation type="submission" date="2018-11" db="EMBL/GenBank/DDBJ databases">
        <authorList>
            <person name="Mardanov A.V."/>
            <person name="Ravin N.V."/>
            <person name="Dedysh S.N."/>
        </authorList>
    </citation>
    <scope>NUCLEOTIDE SEQUENCE [LARGE SCALE GENOMIC DNA]</scope>
    <source>
        <strain evidence="22 23">AF10</strain>
    </source>
</reference>
<evidence type="ECO:0000259" key="20">
    <source>
        <dbReference type="PROSITE" id="PS50999"/>
    </source>
</evidence>
<feature type="domain" description="Cytochrome oxidase subunit II transmembrane region profile" evidence="20">
    <location>
        <begin position="30"/>
        <end position="130"/>
    </location>
</feature>
<evidence type="ECO:0000256" key="18">
    <source>
        <dbReference type="SAM" id="Phobius"/>
    </source>
</evidence>
<accession>A0A4Q0SZ29</accession>
<name>A0A4Q0SZ29_9BACT</name>
<evidence type="ECO:0000256" key="3">
    <source>
        <dbReference type="ARBA" id="ARBA00022448"/>
    </source>
</evidence>
<keyword evidence="23" id="KW-1185">Reference proteome</keyword>
<evidence type="ECO:0000259" key="21">
    <source>
        <dbReference type="PROSITE" id="PS51007"/>
    </source>
</evidence>
<dbReference type="InterPro" id="IPR011759">
    <property type="entry name" value="Cyt_c_oxidase_su2_TM_dom"/>
</dbReference>
<evidence type="ECO:0000256" key="7">
    <source>
        <dbReference type="ARBA" id="ARBA00022723"/>
    </source>
</evidence>
<proteinExistence type="inferred from homology"/>
<dbReference type="InterPro" id="IPR036257">
    <property type="entry name" value="Cyt_c_oxidase_su2_TM_sf"/>
</dbReference>
<feature type="domain" description="Cytochrome oxidase subunit II copper A binding" evidence="19">
    <location>
        <begin position="133"/>
        <end position="250"/>
    </location>
</feature>
<dbReference type="Pfam" id="PF00116">
    <property type="entry name" value="COX2"/>
    <property type="match status" value="1"/>
</dbReference>
<feature type="transmembrane region" description="Helical" evidence="18">
    <location>
        <begin position="102"/>
        <end position="124"/>
    </location>
</feature>
<dbReference type="GO" id="GO:0020037">
    <property type="term" value="F:heme binding"/>
    <property type="evidence" value="ECO:0007669"/>
    <property type="project" value="InterPro"/>
</dbReference>
<dbReference type="GO" id="GO:0005507">
    <property type="term" value="F:copper ion binding"/>
    <property type="evidence" value="ECO:0007669"/>
    <property type="project" value="InterPro"/>
</dbReference>
<dbReference type="SUPFAM" id="SSF81464">
    <property type="entry name" value="Cytochrome c oxidase subunit II-like, transmembrane region"/>
    <property type="match status" value="1"/>
</dbReference>
<evidence type="ECO:0000256" key="14">
    <source>
        <dbReference type="ARBA" id="ARBA00024688"/>
    </source>
</evidence>
<evidence type="ECO:0000256" key="15">
    <source>
        <dbReference type="PROSITE-ProRule" id="PRU00433"/>
    </source>
</evidence>
<dbReference type="SUPFAM" id="SSF46626">
    <property type="entry name" value="Cytochrome c"/>
    <property type="match status" value="1"/>
</dbReference>
<comment type="cofactor">
    <cofactor evidence="17">
        <name>Cu cation</name>
        <dbReference type="ChEBI" id="CHEBI:23378"/>
    </cofactor>
    <text evidence="17">Binds a copper A center.</text>
</comment>
<evidence type="ECO:0000256" key="9">
    <source>
        <dbReference type="ARBA" id="ARBA00022982"/>
    </source>
</evidence>
<dbReference type="InterPro" id="IPR036909">
    <property type="entry name" value="Cyt_c-like_dom_sf"/>
</dbReference>
<comment type="function">
    <text evidence="14 17">Subunits I and II form the functional core of the enzyme complex. Electrons originating in cytochrome c are transferred via heme a and Cu(A) to the binuclear center formed by heme a3 and Cu(B).</text>
</comment>
<dbReference type="InterPro" id="IPR034236">
    <property type="entry name" value="CuRO_CcO_Caa3_II"/>
</dbReference>
<evidence type="ECO:0000256" key="2">
    <source>
        <dbReference type="ARBA" id="ARBA00007866"/>
    </source>
</evidence>
<evidence type="ECO:0000256" key="4">
    <source>
        <dbReference type="ARBA" id="ARBA00022617"/>
    </source>
</evidence>
<evidence type="ECO:0000256" key="16">
    <source>
        <dbReference type="RuleBase" id="RU000456"/>
    </source>
</evidence>
<keyword evidence="7 15" id="KW-0479">Metal-binding</keyword>
<evidence type="ECO:0000256" key="11">
    <source>
        <dbReference type="ARBA" id="ARBA00023004"/>
    </source>
</evidence>
<evidence type="ECO:0000259" key="19">
    <source>
        <dbReference type="PROSITE" id="PS50857"/>
    </source>
</evidence>
<organism evidence="22 23">
    <name type="scientific">Granulicella sibirica</name>
    <dbReference type="NCBI Taxonomy" id="2479048"/>
    <lineage>
        <taxon>Bacteria</taxon>
        <taxon>Pseudomonadati</taxon>
        <taxon>Acidobacteriota</taxon>
        <taxon>Terriglobia</taxon>
        <taxon>Terriglobales</taxon>
        <taxon>Acidobacteriaceae</taxon>
        <taxon>Granulicella</taxon>
    </lineage>
</organism>
<dbReference type="SUPFAM" id="SSF49503">
    <property type="entry name" value="Cupredoxins"/>
    <property type="match status" value="1"/>
</dbReference>
<dbReference type="Gene3D" id="2.60.40.420">
    <property type="entry name" value="Cupredoxins - blue copper proteins"/>
    <property type="match status" value="1"/>
</dbReference>
<dbReference type="Proteomes" id="UP000289437">
    <property type="component" value="Unassembled WGS sequence"/>
</dbReference>
<dbReference type="Pfam" id="PF00034">
    <property type="entry name" value="Cytochrom_C"/>
    <property type="match status" value="1"/>
</dbReference>
<dbReference type="PANTHER" id="PTHR22888:SF9">
    <property type="entry name" value="CYTOCHROME C OXIDASE SUBUNIT 2"/>
    <property type="match status" value="1"/>
</dbReference>
<dbReference type="InterPro" id="IPR014222">
    <property type="entry name" value="Cyt_c_oxidase_su2"/>
</dbReference>
<keyword evidence="11 15" id="KW-0408">Iron</keyword>
<dbReference type="GO" id="GO:0005886">
    <property type="term" value="C:plasma membrane"/>
    <property type="evidence" value="ECO:0007669"/>
    <property type="project" value="UniProtKB-SubCell"/>
</dbReference>